<dbReference type="STRING" id="1169540.A0A0G4G730"/>
<dbReference type="InParanoid" id="A0A0G4G730"/>
<dbReference type="InterPro" id="IPR003819">
    <property type="entry name" value="TauD/TfdA-like"/>
</dbReference>
<evidence type="ECO:0000313" key="4">
    <source>
        <dbReference type="Proteomes" id="UP000041254"/>
    </source>
</evidence>
<organism evidence="3 4">
    <name type="scientific">Vitrella brassicaformis (strain CCMP3155)</name>
    <dbReference type="NCBI Taxonomy" id="1169540"/>
    <lineage>
        <taxon>Eukaryota</taxon>
        <taxon>Sar</taxon>
        <taxon>Alveolata</taxon>
        <taxon>Colpodellida</taxon>
        <taxon>Vitrellaceae</taxon>
        <taxon>Vitrella</taxon>
    </lineage>
</organism>
<proteinExistence type="predicted"/>
<dbReference type="InterPro" id="IPR050411">
    <property type="entry name" value="AlphaKG_dependent_hydroxylases"/>
</dbReference>
<evidence type="ECO:0000259" key="2">
    <source>
        <dbReference type="Pfam" id="PF02668"/>
    </source>
</evidence>
<dbReference type="AlphaFoldDB" id="A0A0G4G730"/>
<dbReference type="Gene3D" id="3.60.130.10">
    <property type="entry name" value="Clavaminate synthase-like"/>
    <property type="match status" value="1"/>
</dbReference>
<gene>
    <name evidence="3" type="ORF">Vbra_3214</name>
</gene>
<reference evidence="3 4" key="1">
    <citation type="submission" date="2014-11" db="EMBL/GenBank/DDBJ databases">
        <authorList>
            <person name="Zhu J."/>
            <person name="Qi W."/>
            <person name="Song R."/>
        </authorList>
    </citation>
    <scope>NUCLEOTIDE SEQUENCE [LARGE SCALE GENOMIC DNA]</scope>
</reference>
<feature type="domain" description="TauD/TfdA-like" evidence="2">
    <location>
        <begin position="35"/>
        <end position="322"/>
    </location>
</feature>
<dbReference type="Pfam" id="PF02668">
    <property type="entry name" value="TauD"/>
    <property type="match status" value="1"/>
</dbReference>
<dbReference type="PANTHER" id="PTHR10696">
    <property type="entry name" value="GAMMA-BUTYROBETAINE HYDROXYLASE-RELATED"/>
    <property type="match status" value="1"/>
</dbReference>
<keyword evidence="4" id="KW-1185">Reference proteome</keyword>
<dbReference type="OrthoDB" id="408743at2759"/>
<dbReference type="OMA" id="HNEQAYT"/>
<evidence type="ECO:0000313" key="3">
    <source>
        <dbReference type="EMBL" id="CEM24473.1"/>
    </source>
</evidence>
<name>A0A0G4G730_VITBC</name>
<keyword evidence="1" id="KW-0560">Oxidoreductase</keyword>
<dbReference type="SUPFAM" id="SSF51197">
    <property type="entry name" value="Clavaminate synthase-like"/>
    <property type="match status" value="1"/>
</dbReference>
<dbReference type="InterPro" id="IPR042098">
    <property type="entry name" value="TauD-like_sf"/>
</dbReference>
<sequence>MEVETISIPEQRKGLSEEHSFPLTLKPREGELKTIADVKAWLTTNRQGIFQRLTTHGALLFRSFPISSPEDFAEFVLALGRENFPYIGGNAVRRNIVGDIVFTANESPPSEKIPWHHEMAQLPAYPSKLLFYCDLPSAEGGETPIVLSHAVYRRIKDKYPDFLSKLEEKGVKYVRVAPEEDDELSALGRSWKSTFRVATREEAEAKMKEDGYTWEWLAGGDLKTITPMLSAVKAHPEKGDETEFFNQMIAAFTGWKDKRNDPQKAVLFGDGEPLPSEVMNFIAQVADEEAVAFKWHKGDVLLVDNYAVMHARRSFVPPRRILASLVK</sequence>
<dbReference type="GO" id="GO:0016491">
    <property type="term" value="F:oxidoreductase activity"/>
    <property type="evidence" value="ECO:0007669"/>
    <property type="project" value="UniProtKB-KW"/>
</dbReference>
<accession>A0A0G4G730</accession>
<evidence type="ECO:0000256" key="1">
    <source>
        <dbReference type="ARBA" id="ARBA00023002"/>
    </source>
</evidence>
<dbReference type="PANTHER" id="PTHR10696:SF21">
    <property type="entry name" value="TAUD_TFDA-LIKE DOMAIN-CONTAINING PROTEIN"/>
    <property type="match status" value="1"/>
</dbReference>
<dbReference type="PhylomeDB" id="A0A0G4G730"/>
<protein>
    <recommendedName>
        <fullName evidence="2">TauD/TfdA-like domain-containing protein</fullName>
    </recommendedName>
</protein>
<dbReference type="EMBL" id="CDMY01000581">
    <property type="protein sequence ID" value="CEM24473.1"/>
    <property type="molecule type" value="Genomic_DNA"/>
</dbReference>
<dbReference type="VEuPathDB" id="CryptoDB:Vbra_3214"/>
<dbReference type="Proteomes" id="UP000041254">
    <property type="component" value="Unassembled WGS sequence"/>
</dbReference>